<proteinExistence type="inferred from homology"/>
<organism evidence="5 6">
    <name type="scientific">Olivibacter jilunii</name>
    <dbReference type="NCBI Taxonomy" id="985016"/>
    <lineage>
        <taxon>Bacteria</taxon>
        <taxon>Pseudomonadati</taxon>
        <taxon>Bacteroidota</taxon>
        <taxon>Sphingobacteriia</taxon>
        <taxon>Sphingobacteriales</taxon>
        <taxon>Sphingobacteriaceae</taxon>
        <taxon>Olivibacter</taxon>
    </lineage>
</organism>
<dbReference type="InterPro" id="IPR029026">
    <property type="entry name" value="tRNA_m1G_MTases_N"/>
</dbReference>
<evidence type="ECO:0000313" key="5">
    <source>
        <dbReference type="EMBL" id="MFD2961041.1"/>
    </source>
</evidence>
<feature type="domain" description="RNA 2-O ribose methyltransferase substrate binding" evidence="4">
    <location>
        <begin position="26"/>
        <end position="95"/>
    </location>
</feature>
<dbReference type="SMART" id="SM00967">
    <property type="entry name" value="SpoU_sub_bind"/>
    <property type="match status" value="1"/>
</dbReference>
<dbReference type="Gene3D" id="3.30.1330.30">
    <property type="match status" value="1"/>
</dbReference>
<accession>A0ABW6AV70</accession>
<dbReference type="SUPFAM" id="SSF55315">
    <property type="entry name" value="L30e-like"/>
    <property type="match status" value="1"/>
</dbReference>
<dbReference type="InterPro" id="IPR001537">
    <property type="entry name" value="SpoU_MeTrfase"/>
</dbReference>
<evidence type="ECO:0000256" key="3">
    <source>
        <dbReference type="ARBA" id="ARBA00022679"/>
    </source>
</evidence>
<comment type="caution">
    <text evidence="5">The sequence shown here is derived from an EMBL/GenBank/DDBJ whole genome shotgun (WGS) entry which is preliminary data.</text>
</comment>
<dbReference type="EMBL" id="JBHUPA010000002">
    <property type="protein sequence ID" value="MFD2961041.1"/>
    <property type="molecule type" value="Genomic_DNA"/>
</dbReference>
<sequence>MLSKSQLQFVKSLHQKKFRKEHGLFIVEGFKSITDFFHSDYVIHSIYYTPKVGPKIDIFGEKIKHYPISERDLEAISTLKTPQGIVALIETPSEVAIQEDELRDQFSLVLDTIQDPGNLGTIIRTADWFGIKHIICSEETVECFNPKVVQATMGSLAHVSIHYTDLHAFLKDVTLPSFATVLDGQSIYETDFGSEGFIILGNEGNGIAPDLISNKTQRITIPSFGNAESLNVAVSAAICCSEISRKDNLHKS</sequence>
<evidence type="ECO:0000313" key="6">
    <source>
        <dbReference type="Proteomes" id="UP001597560"/>
    </source>
</evidence>
<dbReference type="InterPro" id="IPR053888">
    <property type="entry name" value="MRM3-like_sub_bind"/>
</dbReference>
<dbReference type="InterPro" id="IPR029028">
    <property type="entry name" value="Alpha/beta_knot_MTases"/>
</dbReference>
<dbReference type="SUPFAM" id="SSF75217">
    <property type="entry name" value="alpha/beta knot"/>
    <property type="match status" value="1"/>
</dbReference>
<dbReference type="PANTHER" id="PTHR43191:SF2">
    <property type="entry name" value="RRNA METHYLTRANSFERASE 3, MITOCHONDRIAL"/>
    <property type="match status" value="1"/>
</dbReference>
<keyword evidence="2 5" id="KW-0489">Methyltransferase</keyword>
<dbReference type="Pfam" id="PF00588">
    <property type="entry name" value="SpoU_methylase"/>
    <property type="match status" value="1"/>
</dbReference>
<keyword evidence="3" id="KW-0808">Transferase</keyword>
<dbReference type="InterPro" id="IPR013123">
    <property type="entry name" value="SpoU_subst-bd"/>
</dbReference>
<dbReference type="PANTHER" id="PTHR43191">
    <property type="entry name" value="RRNA METHYLTRANSFERASE 3"/>
    <property type="match status" value="1"/>
</dbReference>
<evidence type="ECO:0000256" key="1">
    <source>
        <dbReference type="ARBA" id="ARBA00007228"/>
    </source>
</evidence>
<comment type="similarity">
    <text evidence="1">Belongs to the class IV-like SAM-binding methyltransferase superfamily. RNA methyltransferase TrmH family.</text>
</comment>
<dbReference type="Gene3D" id="3.40.1280.10">
    <property type="match status" value="1"/>
</dbReference>
<dbReference type="InterPro" id="IPR029064">
    <property type="entry name" value="Ribosomal_eL30-like_sf"/>
</dbReference>
<dbReference type="Proteomes" id="UP001597560">
    <property type="component" value="Unassembled WGS sequence"/>
</dbReference>
<evidence type="ECO:0000259" key="4">
    <source>
        <dbReference type="SMART" id="SM00967"/>
    </source>
</evidence>
<reference evidence="6" key="1">
    <citation type="journal article" date="2019" name="Int. J. Syst. Evol. Microbiol.">
        <title>The Global Catalogue of Microorganisms (GCM) 10K type strain sequencing project: providing services to taxonomists for standard genome sequencing and annotation.</title>
        <authorList>
            <consortium name="The Broad Institute Genomics Platform"/>
            <consortium name="The Broad Institute Genome Sequencing Center for Infectious Disease"/>
            <person name="Wu L."/>
            <person name="Ma J."/>
        </authorList>
    </citation>
    <scope>NUCLEOTIDE SEQUENCE [LARGE SCALE GENOMIC DNA]</scope>
    <source>
        <strain evidence="6">KCTC 23098</strain>
    </source>
</reference>
<keyword evidence="6" id="KW-1185">Reference proteome</keyword>
<protein>
    <submittedName>
        <fullName evidence="5">TrmH family RNA methyltransferase</fullName>
    </submittedName>
</protein>
<dbReference type="RefSeq" id="WP_377609255.1">
    <property type="nucleotide sequence ID" value="NZ_JAHVEY010000001.1"/>
</dbReference>
<gene>
    <name evidence="5" type="ORF">ACFS6J_04545</name>
</gene>
<evidence type="ECO:0000256" key="2">
    <source>
        <dbReference type="ARBA" id="ARBA00022603"/>
    </source>
</evidence>
<dbReference type="CDD" id="cd18109">
    <property type="entry name" value="SpoU-like_RNA-MTase"/>
    <property type="match status" value="1"/>
</dbReference>
<dbReference type="InterPro" id="IPR051259">
    <property type="entry name" value="rRNA_Methyltransferase"/>
</dbReference>
<dbReference type="GO" id="GO:0008168">
    <property type="term" value="F:methyltransferase activity"/>
    <property type="evidence" value="ECO:0007669"/>
    <property type="project" value="UniProtKB-KW"/>
</dbReference>
<dbReference type="GO" id="GO:0032259">
    <property type="term" value="P:methylation"/>
    <property type="evidence" value="ECO:0007669"/>
    <property type="project" value="UniProtKB-KW"/>
</dbReference>
<name>A0ABW6AV70_9SPHI</name>
<dbReference type="Pfam" id="PF22435">
    <property type="entry name" value="MRM3-like_sub_bind"/>
    <property type="match status" value="1"/>
</dbReference>